<feature type="disulfide bond" evidence="9">
    <location>
        <begin position="750"/>
        <end position="768"/>
    </location>
</feature>
<dbReference type="OrthoDB" id="9990982at2759"/>
<dbReference type="GO" id="GO:0006898">
    <property type="term" value="P:receptor-mediated endocytosis"/>
    <property type="evidence" value="ECO:0007669"/>
    <property type="project" value="TreeGrafter"/>
</dbReference>
<feature type="region of interest" description="Disordered" evidence="10">
    <location>
        <begin position="435"/>
        <end position="653"/>
    </location>
</feature>
<dbReference type="SUPFAM" id="SSF57424">
    <property type="entry name" value="LDL receptor-like module"/>
    <property type="match status" value="4"/>
</dbReference>
<dbReference type="AlphaFoldDB" id="A0A8J2PY63"/>
<sequence length="805" mass="94212">MQSEKKEDMINDIKRSSEKRSVTENCGTEYYSCDSGECIPREKACNRNYDCTDGSDEMKCEYFLAAQRAYTKSTIATDTNTFSKFGEDTTNQEGNLYNHKSDVGNRNIFAPFDNEESQYHKGYGSDHRHFSSFDKTGQYDNAHAWTTSDRTGYNRNKTDKNHNGNTIENGNDNQNVYNYILNTFNHNGRNEQHRNGLTGDVGCDTCENHQYKELRGRVSEIQQANHMQQLSSNDQNILNQGLNYGSNGLSSSTISESFGGYVDSLFRRNGTKNESYHSGIIYNKIETRSGTNQISDTNQNNNGIDETNEEDGDECSDQEFRCPYLPKTLCVHYMKICDGIDDCGDGSDETNCADDGANALTISGESIATTIATTGCESDQFRCENGKCIAKIHQCDHKYDCDDGTDESICEYFVQALQQARSTTIHPGETEEEIMPSYAESEKPKQDQVEGDEEWRVQEKEKVGKEKELKEEQERQQKRREEEEERQQREEERERAEKKRIREEYYEKERRRQEIEQQRREKEYEREKEDGQEQGEWERQEKEKVRQEMESGRQEHGRIKQEMELGRQQGKQKSEEDAKDGLFDKEWKSFEEEQQQSYRENEQRRQEEERKRQKEKEEEDGQRLEEDQRRLEEDRRRVEEDRRQIEEDRRNVEKDRRLVEELSRVNYGESRKKPEMEEKVEDTGKYEKHQMTVEGVRIRESEERRRLELEGYDRDKENEIDNDGYTDANARERYEVVEAGEICTIQQYQCVSGECIERTAHCDGKTDCSDGSDEMLCHSATEKQSVSQFSKPTACFCFISLHLTS</sequence>
<dbReference type="InterPro" id="IPR036055">
    <property type="entry name" value="LDL_receptor-like_sf"/>
</dbReference>
<dbReference type="Gene3D" id="4.10.400.10">
    <property type="entry name" value="Low-density Lipoprotein Receptor"/>
    <property type="match status" value="4"/>
</dbReference>
<evidence type="ECO:0000256" key="4">
    <source>
        <dbReference type="ARBA" id="ARBA00022989"/>
    </source>
</evidence>
<feature type="region of interest" description="Disordered" evidence="10">
    <location>
        <begin position="291"/>
        <end position="312"/>
    </location>
</feature>
<feature type="disulfide bond" evidence="9">
    <location>
        <begin position="337"/>
        <end position="352"/>
    </location>
</feature>
<evidence type="ECO:0000313" key="11">
    <source>
        <dbReference type="EMBL" id="CAG9532237.1"/>
    </source>
</evidence>
<dbReference type="CDD" id="cd00112">
    <property type="entry name" value="LDLa"/>
    <property type="match status" value="4"/>
</dbReference>
<dbReference type="Proteomes" id="UP000746747">
    <property type="component" value="Unassembled WGS sequence"/>
</dbReference>
<organism evidence="11 12">
    <name type="scientific">Cercopithifilaria johnstoni</name>
    <dbReference type="NCBI Taxonomy" id="2874296"/>
    <lineage>
        <taxon>Eukaryota</taxon>
        <taxon>Metazoa</taxon>
        <taxon>Ecdysozoa</taxon>
        <taxon>Nematoda</taxon>
        <taxon>Chromadorea</taxon>
        <taxon>Rhabditida</taxon>
        <taxon>Spirurina</taxon>
        <taxon>Spiruromorpha</taxon>
        <taxon>Filarioidea</taxon>
        <taxon>Onchocercidae</taxon>
        <taxon>Cercopithifilaria</taxon>
    </lineage>
</organism>
<evidence type="ECO:0000256" key="8">
    <source>
        <dbReference type="ARBA" id="ARBA00023180"/>
    </source>
</evidence>
<dbReference type="InterPro" id="IPR002172">
    <property type="entry name" value="LDrepeatLR_classA_rpt"/>
</dbReference>
<comment type="caution">
    <text evidence="11">The sequence shown here is derived from an EMBL/GenBank/DDBJ whole genome shotgun (WGS) entry which is preliminary data.</text>
</comment>
<dbReference type="Pfam" id="PF00057">
    <property type="entry name" value="Ldl_recept_a"/>
    <property type="match status" value="4"/>
</dbReference>
<evidence type="ECO:0000256" key="2">
    <source>
        <dbReference type="ARBA" id="ARBA00022692"/>
    </source>
</evidence>
<comment type="subcellular location">
    <subcellularLocation>
        <location evidence="1">Membrane</location>
        <topology evidence="1">Single-pass membrane protein</topology>
    </subcellularLocation>
</comment>
<dbReference type="SMART" id="SM00192">
    <property type="entry name" value="LDLa"/>
    <property type="match status" value="4"/>
</dbReference>
<evidence type="ECO:0000256" key="6">
    <source>
        <dbReference type="ARBA" id="ARBA00023157"/>
    </source>
</evidence>
<feature type="disulfide bond" evidence="9">
    <location>
        <begin position="376"/>
        <end position="388"/>
    </location>
</feature>
<feature type="disulfide bond" evidence="9">
    <location>
        <begin position="26"/>
        <end position="38"/>
    </location>
</feature>
<dbReference type="EMBL" id="CAKAEH010000916">
    <property type="protein sequence ID" value="CAG9532237.1"/>
    <property type="molecule type" value="Genomic_DNA"/>
</dbReference>
<name>A0A8J2PY63_9BILA</name>
<feature type="disulfide bond" evidence="9">
    <location>
        <begin position="383"/>
        <end position="401"/>
    </location>
</feature>
<dbReference type="GO" id="GO:0042562">
    <property type="term" value="F:hormone binding"/>
    <property type="evidence" value="ECO:0007669"/>
    <property type="project" value="TreeGrafter"/>
</dbReference>
<keyword evidence="6 9" id="KW-1015">Disulfide bond</keyword>
<comment type="caution">
    <text evidence="9">Lacks conserved residue(s) required for the propagation of feature annotation.</text>
</comment>
<feature type="compositionally biased region" description="Polar residues" evidence="10">
    <location>
        <begin position="291"/>
        <end position="305"/>
    </location>
</feature>
<dbReference type="GO" id="GO:0016324">
    <property type="term" value="C:apical plasma membrane"/>
    <property type="evidence" value="ECO:0007669"/>
    <property type="project" value="TreeGrafter"/>
</dbReference>
<dbReference type="InterPro" id="IPR023415">
    <property type="entry name" value="LDLR_class-A_CS"/>
</dbReference>
<accession>A0A8J2PY63</accession>
<feature type="disulfide bond" evidence="9">
    <location>
        <begin position="762"/>
        <end position="777"/>
    </location>
</feature>
<evidence type="ECO:0000256" key="10">
    <source>
        <dbReference type="SAM" id="MobiDB-lite"/>
    </source>
</evidence>
<dbReference type="PROSITE" id="PS50068">
    <property type="entry name" value="LDLRA_2"/>
    <property type="match status" value="4"/>
</dbReference>
<feature type="disulfide bond" evidence="9">
    <location>
        <begin position="45"/>
        <end position="60"/>
    </location>
</feature>
<keyword evidence="2" id="KW-0812">Transmembrane</keyword>
<gene>
    <name evidence="11" type="ORF">CJOHNSTONI_LOCUS2566</name>
</gene>
<feature type="disulfide bond" evidence="9">
    <location>
        <begin position="743"/>
        <end position="755"/>
    </location>
</feature>
<evidence type="ECO:0000313" key="12">
    <source>
        <dbReference type="Proteomes" id="UP000746747"/>
    </source>
</evidence>
<dbReference type="PANTHER" id="PTHR22722">
    <property type="entry name" value="LOW-DENSITY LIPOPROTEIN RECEPTOR-RELATED PROTEIN 2-RELATED"/>
    <property type="match status" value="1"/>
</dbReference>
<feature type="compositionally biased region" description="Basic and acidic residues" evidence="10">
    <location>
        <begin position="599"/>
        <end position="653"/>
    </location>
</feature>
<keyword evidence="12" id="KW-1185">Reference proteome</keyword>
<evidence type="ECO:0000256" key="7">
    <source>
        <dbReference type="ARBA" id="ARBA00023170"/>
    </source>
</evidence>
<dbReference type="GO" id="GO:0043235">
    <property type="term" value="C:receptor complex"/>
    <property type="evidence" value="ECO:0007669"/>
    <property type="project" value="TreeGrafter"/>
</dbReference>
<protein>
    <submittedName>
        <fullName evidence="11">Uncharacterized protein</fullName>
    </submittedName>
</protein>
<reference evidence="11" key="1">
    <citation type="submission" date="2021-09" db="EMBL/GenBank/DDBJ databases">
        <authorList>
            <consortium name="Pathogen Informatics"/>
        </authorList>
    </citation>
    <scope>NUCLEOTIDE SEQUENCE</scope>
</reference>
<keyword evidence="3" id="KW-0677">Repeat</keyword>
<keyword evidence="8" id="KW-0325">Glycoprotein</keyword>
<proteinExistence type="predicted"/>
<evidence type="ECO:0000256" key="3">
    <source>
        <dbReference type="ARBA" id="ARBA00022737"/>
    </source>
</evidence>
<dbReference type="PRINTS" id="PR00261">
    <property type="entry name" value="LDLRECEPTOR"/>
</dbReference>
<keyword evidence="5" id="KW-0472">Membrane</keyword>
<dbReference type="PANTHER" id="PTHR22722:SF15">
    <property type="entry name" value="LOW-DENSITY LIPOPROTEIN RECEPTOR-RELATED"/>
    <property type="match status" value="1"/>
</dbReference>
<evidence type="ECO:0000256" key="1">
    <source>
        <dbReference type="ARBA" id="ARBA00004167"/>
    </source>
</evidence>
<feature type="region of interest" description="Disordered" evidence="10">
    <location>
        <begin position="150"/>
        <end position="171"/>
    </location>
</feature>
<dbReference type="InterPro" id="IPR051221">
    <property type="entry name" value="LDLR-related"/>
</dbReference>
<keyword evidence="4" id="KW-1133">Transmembrane helix</keyword>
<feature type="compositionally biased region" description="Basic and acidic residues" evidence="10">
    <location>
        <begin position="440"/>
        <end position="565"/>
    </location>
</feature>
<dbReference type="PROSITE" id="PS01209">
    <property type="entry name" value="LDLRA_1"/>
    <property type="match status" value="3"/>
</dbReference>
<feature type="disulfide bond" evidence="9">
    <location>
        <begin position="33"/>
        <end position="51"/>
    </location>
</feature>
<feature type="compositionally biased region" description="Basic and acidic residues" evidence="10">
    <location>
        <begin position="572"/>
        <end position="591"/>
    </location>
</feature>
<evidence type="ECO:0000256" key="9">
    <source>
        <dbReference type="PROSITE-ProRule" id="PRU00124"/>
    </source>
</evidence>
<feature type="disulfide bond" evidence="9">
    <location>
        <begin position="395"/>
        <end position="410"/>
    </location>
</feature>
<keyword evidence="7" id="KW-0675">Receptor</keyword>
<evidence type="ECO:0000256" key="5">
    <source>
        <dbReference type="ARBA" id="ARBA00023136"/>
    </source>
</evidence>